<sequence>MPKLRPETLTARREHILDAAERCFARSGFHQCTMAEICAEAGISAGALYSHFPSKEALIAGSAERDRSNLTRQFAEVADTPDLPTALTKIAEYYTVDEPQYKRILTAEIGLEATRNNGIREIFNSVDGFVVSSLREVIERSQQEGRIKPDLDARTLAELLSVIGEGLMWRRAVIPDFDAKPLLPAITSIVETLFNPTSQQPGAATPARPAEIEEDA</sequence>
<evidence type="ECO:0000259" key="7">
    <source>
        <dbReference type="PROSITE" id="PS50977"/>
    </source>
</evidence>
<dbReference type="RefSeq" id="WP_046479459.1">
    <property type="nucleotide sequence ID" value="NZ_LN829118.1"/>
</dbReference>
<dbReference type="Gene3D" id="1.10.357.10">
    <property type="entry name" value="Tetracycline Repressor, domain 2"/>
    <property type="match status" value="1"/>
</dbReference>
<dbReference type="InterPro" id="IPR050109">
    <property type="entry name" value="HTH-type_TetR-like_transc_reg"/>
</dbReference>
<dbReference type="PROSITE" id="PS01081">
    <property type="entry name" value="HTH_TETR_1"/>
    <property type="match status" value="1"/>
</dbReference>
<dbReference type="EMBL" id="LN829119">
    <property type="protein sequence ID" value="CPR22401.1"/>
    <property type="molecule type" value="Genomic_DNA"/>
</dbReference>
<keyword evidence="3 5" id="KW-0238">DNA-binding</keyword>
<dbReference type="OrthoDB" id="9802802at2"/>
<dbReference type="Proteomes" id="UP000033187">
    <property type="component" value="Chromosome 1"/>
</dbReference>
<dbReference type="PROSITE" id="PS50977">
    <property type="entry name" value="HTH_TETR_2"/>
    <property type="match status" value="1"/>
</dbReference>
<dbReference type="InterPro" id="IPR023772">
    <property type="entry name" value="DNA-bd_HTH_TetR-type_CS"/>
</dbReference>
<evidence type="ECO:0000313" key="8">
    <source>
        <dbReference type="EMBL" id="CPR22401.1"/>
    </source>
</evidence>
<dbReference type="FunFam" id="1.10.10.60:FF:000141">
    <property type="entry name" value="TetR family transcriptional regulator"/>
    <property type="match status" value="1"/>
</dbReference>
<accession>A0A0D6JKD7</accession>
<evidence type="ECO:0000256" key="5">
    <source>
        <dbReference type="PROSITE-ProRule" id="PRU00335"/>
    </source>
</evidence>
<evidence type="ECO:0000256" key="6">
    <source>
        <dbReference type="SAM" id="MobiDB-lite"/>
    </source>
</evidence>
<organism evidence="8 9">
    <name type="scientific">Candidatus Filomicrobium marinum</name>
    <dbReference type="NCBI Taxonomy" id="1608628"/>
    <lineage>
        <taxon>Bacteria</taxon>
        <taxon>Pseudomonadati</taxon>
        <taxon>Pseudomonadota</taxon>
        <taxon>Alphaproteobacteria</taxon>
        <taxon>Hyphomicrobiales</taxon>
        <taxon>Hyphomicrobiaceae</taxon>
        <taxon>Filomicrobium</taxon>
    </lineage>
</organism>
<dbReference type="InterPro" id="IPR009057">
    <property type="entry name" value="Homeodomain-like_sf"/>
</dbReference>
<dbReference type="Pfam" id="PF13977">
    <property type="entry name" value="TetR_C_6"/>
    <property type="match status" value="1"/>
</dbReference>
<keyword evidence="1" id="KW-0678">Repressor</keyword>
<dbReference type="AlphaFoldDB" id="A0A0D6JKD7"/>
<gene>
    <name evidence="8" type="ORF">YBN1229_v1_3834</name>
</gene>
<dbReference type="InterPro" id="IPR001647">
    <property type="entry name" value="HTH_TetR"/>
</dbReference>
<dbReference type="SUPFAM" id="SSF46689">
    <property type="entry name" value="Homeodomain-like"/>
    <property type="match status" value="1"/>
</dbReference>
<protein>
    <submittedName>
        <fullName evidence="8">TetR family transcriptional regulator</fullName>
    </submittedName>
</protein>
<feature type="domain" description="HTH tetR-type" evidence="7">
    <location>
        <begin position="10"/>
        <end position="70"/>
    </location>
</feature>
<dbReference type="PANTHER" id="PTHR30055:SF234">
    <property type="entry name" value="HTH-TYPE TRANSCRIPTIONAL REGULATOR BETI"/>
    <property type="match status" value="1"/>
</dbReference>
<dbReference type="PANTHER" id="PTHR30055">
    <property type="entry name" value="HTH-TYPE TRANSCRIPTIONAL REGULATOR RUTR"/>
    <property type="match status" value="1"/>
</dbReference>
<dbReference type="GO" id="GO:0003700">
    <property type="term" value="F:DNA-binding transcription factor activity"/>
    <property type="evidence" value="ECO:0007669"/>
    <property type="project" value="TreeGrafter"/>
</dbReference>
<keyword evidence="2" id="KW-0805">Transcription regulation</keyword>
<dbReference type="Pfam" id="PF00440">
    <property type="entry name" value="TetR_N"/>
    <property type="match status" value="1"/>
</dbReference>
<keyword evidence="9" id="KW-1185">Reference proteome</keyword>
<dbReference type="KEGG" id="fil:BN1229_v1_3844"/>
<dbReference type="InterPro" id="IPR036271">
    <property type="entry name" value="Tet_transcr_reg_TetR-rel_C_sf"/>
</dbReference>
<dbReference type="SUPFAM" id="SSF48498">
    <property type="entry name" value="Tetracyclin repressor-like, C-terminal domain"/>
    <property type="match status" value="1"/>
</dbReference>
<reference evidence="9" key="1">
    <citation type="submission" date="2015-02" db="EMBL/GenBank/DDBJ databases">
        <authorList>
            <person name="Chooi Y.-H."/>
        </authorList>
    </citation>
    <scope>NUCLEOTIDE SEQUENCE [LARGE SCALE GENOMIC DNA]</scope>
    <source>
        <strain evidence="9">strain Y</strain>
    </source>
</reference>
<evidence type="ECO:0000256" key="4">
    <source>
        <dbReference type="ARBA" id="ARBA00023163"/>
    </source>
</evidence>
<dbReference type="GO" id="GO:0000976">
    <property type="term" value="F:transcription cis-regulatory region binding"/>
    <property type="evidence" value="ECO:0007669"/>
    <property type="project" value="TreeGrafter"/>
</dbReference>
<name>A0A0D6JKD7_9HYPH</name>
<dbReference type="KEGG" id="fiy:BN1229_v1_3834"/>
<evidence type="ECO:0000256" key="2">
    <source>
        <dbReference type="ARBA" id="ARBA00023015"/>
    </source>
</evidence>
<feature type="DNA-binding region" description="H-T-H motif" evidence="5">
    <location>
        <begin position="33"/>
        <end position="52"/>
    </location>
</feature>
<proteinExistence type="predicted"/>
<evidence type="ECO:0000256" key="3">
    <source>
        <dbReference type="ARBA" id="ARBA00023125"/>
    </source>
</evidence>
<evidence type="ECO:0000313" key="9">
    <source>
        <dbReference type="Proteomes" id="UP000033187"/>
    </source>
</evidence>
<dbReference type="PRINTS" id="PR00455">
    <property type="entry name" value="HTHTETR"/>
</dbReference>
<keyword evidence="4" id="KW-0804">Transcription</keyword>
<evidence type="ECO:0000256" key="1">
    <source>
        <dbReference type="ARBA" id="ARBA00022491"/>
    </source>
</evidence>
<feature type="region of interest" description="Disordered" evidence="6">
    <location>
        <begin position="196"/>
        <end position="216"/>
    </location>
</feature>
<dbReference type="InterPro" id="IPR039538">
    <property type="entry name" value="BetI_C"/>
</dbReference>